<keyword evidence="5 12" id="KW-0812">Transmembrane</keyword>
<keyword evidence="4 12" id="KW-1003">Cell membrane</keyword>
<dbReference type="OrthoDB" id="9805111at2"/>
<evidence type="ECO:0000313" key="15">
    <source>
        <dbReference type="Proteomes" id="UP000199411"/>
    </source>
</evidence>
<comment type="subcellular location">
    <subcellularLocation>
        <location evidence="12">Cell membrane</location>
        <topology evidence="12">Multi-pass membrane protein</topology>
    </subcellularLocation>
    <subcellularLocation>
        <location evidence="12">Bacterial flagellum basal body</location>
    </subcellularLocation>
</comment>
<reference evidence="15" key="1">
    <citation type="submission" date="2016-10" db="EMBL/GenBank/DDBJ databases">
        <authorList>
            <person name="Varghese N."/>
            <person name="Submissions S."/>
        </authorList>
    </citation>
    <scope>NUCLEOTIDE SEQUENCE [LARGE SCALE GENOMIC DNA]</scope>
    <source>
        <strain evidence="15">DSM 8415</strain>
    </source>
</reference>
<evidence type="ECO:0000256" key="10">
    <source>
        <dbReference type="ARBA" id="ARBA00023143"/>
    </source>
</evidence>
<keyword evidence="10" id="KW-0975">Bacterial flagellum</keyword>
<dbReference type="GO" id="GO:0009306">
    <property type="term" value="P:protein secretion"/>
    <property type="evidence" value="ECO:0007669"/>
    <property type="project" value="UniProtKB-UniRule"/>
</dbReference>
<name>A0A1G6NGZ6_9BACT</name>
<evidence type="ECO:0000256" key="9">
    <source>
        <dbReference type="ARBA" id="ARBA00023136"/>
    </source>
</evidence>
<gene>
    <name evidence="12" type="primary">fliP</name>
    <name evidence="14" type="ORF">SAMN05660835_01186</name>
</gene>
<evidence type="ECO:0000256" key="8">
    <source>
        <dbReference type="ARBA" id="ARBA00022989"/>
    </source>
</evidence>
<dbReference type="InterPro" id="IPR005837">
    <property type="entry name" value="FliP"/>
</dbReference>
<dbReference type="Proteomes" id="UP000199411">
    <property type="component" value="Unassembled WGS sequence"/>
</dbReference>
<feature type="chain" id="PRO_5011769520" description="Flagellar biosynthetic protein FliP" evidence="13">
    <location>
        <begin position="23"/>
        <end position="250"/>
    </location>
</feature>
<dbReference type="GO" id="GO:0009425">
    <property type="term" value="C:bacterial-type flagellum basal body"/>
    <property type="evidence" value="ECO:0007669"/>
    <property type="project" value="UniProtKB-SubCell"/>
</dbReference>
<dbReference type="EMBL" id="FMYU01000007">
    <property type="protein sequence ID" value="SDC66405.1"/>
    <property type="molecule type" value="Genomic_DNA"/>
</dbReference>
<keyword evidence="14" id="KW-0282">Flagellum</keyword>
<comment type="function">
    <text evidence="12">Plays a role in the flagellum-specific transport system.</text>
</comment>
<comment type="similarity">
    <text evidence="1 12">Belongs to the FliP/MopC/SpaP family.</text>
</comment>
<evidence type="ECO:0000256" key="13">
    <source>
        <dbReference type="SAM" id="SignalP"/>
    </source>
</evidence>
<dbReference type="NCBIfam" id="NF009438">
    <property type="entry name" value="PRK12797.1"/>
    <property type="match status" value="1"/>
</dbReference>
<evidence type="ECO:0000256" key="6">
    <source>
        <dbReference type="ARBA" id="ARBA00022795"/>
    </source>
</evidence>
<dbReference type="PANTHER" id="PTHR30587">
    <property type="entry name" value="FLAGELLAR BIOSYNTHETIC PROTEIN FLIP"/>
    <property type="match status" value="1"/>
</dbReference>
<evidence type="ECO:0000256" key="7">
    <source>
        <dbReference type="ARBA" id="ARBA00022927"/>
    </source>
</evidence>
<evidence type="ECO:0000256" key="1">
    <source>
        <dbReference type="ARBA" id="ARBA00006257"/>
    </source>
</evidence>
<keyword evidence="7 12" id="KW-0653">Protein transport</keyword>
<feature type="transmembrane region" description="Helical" evidence="12">
    <location>
        <begin position="193"/>
        <end position="213"/>
    </location>
</feature>
<protein>
    <recommendedName>
        <fullName evidence="2 12">Flagellar biosynthetic protein FliP</fullName>
    </recommendedName>
</protein>
<evidence type="ECO:0000256" key="11">
    <source>
        <dbReference type="ARBA" id="ARBA00023225"/>
    </source>
</evidence>
<keyword evidence="14" id="KW-0969">Cilium</keyword>
<dbReference type="GO" id="GO:0005886">
    <property type="term" value="C:plasma membrane"/>
    <property type="evidence" value="ECO:0007669"/>
    <property type="project" value="UniProtKB-SubCell"/>
</dbReference>
<evidence type="ECO:0000256" key="2">
    <source>
        <dbReference type="ARBA" id="ARBA00021714"/>
    </source>
</evidence>
<dbReference type="PRINTS" id="PR00951">
    <property type="entry name" value="FLGBIOSNFLIP"/>
</dbReference>
<dbReference type="Pfam" id="PF00813">
    <property type="entry name" value="FliP"/>
    <property type="match status" value="1"/>
</dbReference>
<keyword evidence="9 12" id="KW-0472">Membrane</keyword>
<feature type="transmembrane region" description="Helical" evidence="12">
    <location>
        <begin position="51"/>
        <end position="80"/>
    </location>
</feature>
<dbReference type="AlphaFoldDB" id="A0A1G6NGZ6"/>
<feature type="signal peptide" evidence="13">
    <location>
        <begin position="1"/>
        <end position="22"/>
    </location>
</feature>
<keyword evidence="13" id="KW-0732">Signal</keyword>
<keyword evidence="11 12" id="KW-1006">Bacterial flagellum protein export</keyword>
<feature type="transmembrane region" description="Helical" evidence="12">
    <location>
        <begin position="225"/>
        <end position="246"/>
    </location>
</feature>
<organism evidence="14 15">
    <name type="scientific">Desulfurella multipotens</name>
    <dbReference type="NCBI Taxonomy" id="79269"/>
    <lineage>
        <taxon>Bacteria</taxon>
        <taxon>Pseudomonadati</taxon>
        <taxon>Campylobacterota</taxon>
        <taxon>Desulfurellia</taxon>
        <taxon>Desulfurellales</taxon>
        <taxon>Desulfurellaceae</taxon>
        <taxon>Desulfurella</taxon>
    </lineage>
</organism>
<evidence type="ECO:0000256" key="5">
    <source>
        <dbReference type="ARBA" id="ARBA00022692"/>
    </source>
</evidence>
<accession>A0A1G6NGZ6</accession>
<evidence type="ECO:0000256" key="12">
    <source>
        <dbReference type="RuleBase" id="RU362069"/>
    </source>
</evidence>
<keyword evidence="14" id="KW-0966">Cell projection</keyword>
<dbReference type="PROSITE" id="PS01061">
    <property type="entry name" value="FLIP_2"/>
    <property type="match status" value="1"/>
</dbReference>
<dbReference type="InterPro" id="IPR005838">
    <property type="entry name" value="T3SS_IM_P"/>
</dbReference>
<evidence type="ECO:0000256" key="3">
    <source>
        <dbReference type="ARBA" id="ARBA00022448"/>
    </source>
</evidence>
<dbReference type="RefSeq" id="WP_025392781.1">
    <property type="nucleotide sequence ID" value="NZ_FMYU01000007.1"/>
</dbReference>
<keyword evidence="15" id="KW-1185">Reference proteome</keyword>
<keyword evidence="6 12" id="KW-1005">Bacterial flagellum biogenesis</keyword>
<keyword evidence="3 12" id="KW-0813">Transport</keyword>
<keyword evidence="8 12" id="KW-1133">Transmembrane helix</keyword>
<evidence type="ECO:0000256" key="4">
    <source>
        <dbReference type="ARBA" id="ARBA00022475"/>
    </source>
</evidence>
<dbReference type="NCBIfam" id="TIGR01103">
    <property type="entry name" value="fliP"/>
    <property type="match status" value="1"/>
</dbReference>
<sequence>MKKILSLAIFFILVCLCLNAFGAQSTATPSLSITLNGATTPQNISNAVKLLILLTALAIAPSFLIMLTSFTRIIIVLSILRQAIGLQQEPPNQILLGIALFLTIFIMSPTISAVYNNAYKPFNEGKLSLEQAYDAAQTPIKAFMLKQTRQKDIALFLRIAKQPNPQNEQQLGLNILVPAFIISELKTAFEIGFLLYIPFVIIDIVVSSVLMSMGMMMLPPVMISLPFKLLLFVLADGWNLVVLSLVKSFH</sequence>
<proteinExistence type="inferred from homology"/>
<dbReference type="GO" id="GO:0044781">
    <property type="term" value="P:bacterial-type flagellum organization"/>
    <property type="evidence" value="ECO:0007669"/>
    <property type="project" value="UniProtKB-UniRule"/>
</dbReference>
<dbReference type="PANTHER" id="PTHR30587:SF0">
    <property type="entry name" value="FLAGELLAR BIOSYNTHETIC PROTEIN FLIP"/>
    <property type="match status" value="1"/>
</dbReference>
<dbReference type="PRINTS" id="PR01302">
    <property type="entry name" value="TYPE3IMPPROT"/>
</dbReference>
<feature type="transmembrane region" description="Helical" evidence="12">
    <location>
        <begin position="92"/>
        <end position="115"/>
    </location>
</feature>
<evidence type="ECO:0000313" key="14">
    <source>
        <dbReference type="EMBL" id="SDC66405.1"/>
    </source>
</evidence>
<dbReference type="PROSITE" id="PS01060">
    <property type="entry name" value="FLIP_1"/>
    <property type="match status" value="1"/>
</dbReference>